<evidence type="ECO:0000313" key="3">
    <source>
        <dbReference type="Proteomes" id="UP001224890"/>
    </source>
</evidence>
<proteinExistence type="predicted"/>
<evidence type="ECO:0000313" key="2">
    <source>
        <dbReference type="EMBL" id="KAK1659997.1"/>
    </source>
</evidence>
<dbReference type="RefSeq" id="XP_060424761.1">
    <property type="nucleotide sequence ID" value="XM_060575947.1"/>
</dbReference>
<evidence type="ECO:0000256" key="1">
    <source>
        <dbReference type="SAM" id="SignalP"/>
    </source>
</evidence>
<organism evidence="2 3">
    <name type="scientific">Colletotrichum godetiae</name>
    <dbReference type="NCBI Taxonomy" id="1209918"/>
    <lineage>
        <taxon>Eukaryota</taxon>
        <taxon>Fungi</taxon>
        <taxon>Dikarya</taxon>
        <taxon>Ascomycota</taxon>
        <taxon>Pezizomycotina</taxon>
        <taxon>Sordariomycetes</taxon>
        <taxon>Hypocreomycetidae</taxon>
        <taxon>Glomerellales</taxon>
        <taxon>Glomerellaceae</taxon>
        <taxon>Colletotrichum</taxon>
        <taxon>Colletotrichum acutatum species complex</taxon>
    </lineage>
</organism>
<feature type="chain" id="PRO_5042620099" description="Secreted protein" evidence="1">
    <location>
        <begin position="20"/>
        <end position="106"/>
    </location>
</feature>
<comment type="caution">
    <text evidence="2">The sequence shown here is derived from an EMBL/GenBank/DDBJ whole genome shotgun (WGS) entry which is preliminary data.</text>
</comment>
<accession>A0AAJ0ABC2</accession>
<name>A0AAJ0ABC2_9PEZI</name>
<dbReference type="EMBL" id="JAHMHR010000054">
    <property type="protein sequence ID" value="KAK1659997.1"/>
    <property type="molecule type" value="Genomic_DNA"/>
</dbReference>
<keyword evidence="3" id="KW-1185">Reference proteome</keyword>
<dbReference type="AlphaFoldDB" id="A0AAJ0ABC2"/>
<protein>
    <recommendedName>
        <fullName evidence="4">Secreted protein</fullName>
    </recommendedName>
</protein>
<feature type="signal peptide" evidence="1">
    <location>
        <begin position="1"/>
        <end position="19"/>
    </location>
</feature>
<reference evidence="2" key="1">
    <citation type="submission" date="2021-06" db="EMBL/GenBank/DDBJ databases">
        <title>Comparative genomics, transcriptomics and evolutionary studies reveal genomic signatures of adaptation to plant cell wall in hemibiotrophic fungi.</title>
        <authorList>
            <consortium name="DOE Joint Genome Institute"/>
            <person name="Baroncelli R."/>
            <person name="Diaz J.F."/>
            <person name="Benocci T."/>
            <person name="Peng M."/>
            <person name="Battaglia E."/>
            <person name="Haridas S."/>
            <person name="Andreopoulos W."/>
            <person name="Labutti K."/>
            <person name="Pangilinan J."/>
            <person name="Floch G.L."/>
            <person name="Makela M.R."/>
            <person name="Henrissat B."/>
            <person name="Grigoriev I.V."/>
            <person name="Crouch J.A."/>
            <person name="De Vries R.P."/>
            <person name="Sukno S.A."/>
            <person name="Thon M.R."/>
        </authorList>
    </citation>
    <scope>NUCLEOTIDE SEQUENCE</scope>
    <source>
        <strain evidence="2">CBS 193.32</strain>
    </source>
</reference>
<sequence length="106" mass="11837">MSRWQLILLIQHFCALICGYSSLYPNHALISPFTSFTRFIGPPECALFKATSDDIRCSPTRPDINGQTKGYPCKPCETLRRSLAVAVAVADSQHVPPSFTFPHRIL</sequence>
<keyword evidence="1" id="KW-0732">Signal</keyword>
<dbReference type="GeneID" id="85460473"/>
<gene>
    <name evidence="2" type="ORF">BDP55DRAFT_677957</name>
</gene>
<evidence type="ECO:0008006" key="4">
    <source>
        <dbReference type="Google" id="ProtNLM"/>
    </source>
</evidence>
<dbReference type="Proteomes" id="UP001224890">
    <property type="component" value="Unassembled WGS sequence"/>
</dbReference>